<dbReference type="EMBL" id="CP063405">
    <property type="protein sequence ID" value="QSZ28673.1"/>
    <property type="molecule type" value="Genomic_DNA"/>
</dbReference>
<reference evidence="2" key="1">
    <citation type="submission" date="2020-10" db="EMBL/GenBank/DDBJ databases">
        <title>Genome Sequence of Monilinia vaccinii-corymbosi Sheds Light on Mummy Berry Disease Infection of Blueberry and Mating Type.</title>
        <authorList>
            <person name="Yow A.G."/>
            <person name="Zhang Y."/>
            <person name="Bansal K."/>
            <person name="Eacker S.M."/>
            <person name="Sullivan S."/>
            <person name="Liachko I."/>
            <person name="Cubeta M.A."/>
            <person name="Rollins J.A."/>
            <person name="Ashrafi H."/>
        </authorList>
    </citation>
    <scope>NUCLEOTIDE SEQUENCE</scope>
    <source>
        <strain evidence="2">RL-1</strain>
    </source>
</reference>
<evidence type="ECO:0000256" key="1">
    <source>
        <dbReference type="SAM" id="MobiDB-lite"/>
    </source>
</evidence>
<evidence type="ECO:0000313" key="3">
    <source>
        <dbReference type="Proteomes" id="UP000672032"/>
    </source>
</evidence>
<feature type="region of interest" description="Disordered" evidence="1">
    <location>
        <begin position="1"/>
        <end position="244"/>
    </location>
</feature>
<protein>
    <submittedName>
        <fullName evidence="2">Uncharacterized protein</fullName>
    </submittedName>
</protein>
<evidence type="ECO:0000313" key="2">
    <source>
        <dbReference type="EMBL" id="QSZ28673.1"/>
    </source>
</evidence>
<accession>A0A8A3NT91</accession>
<sequence length="573" mass="62992">MAYKGKNPWELASPLGLESLDIPPSRSPSPPLAVTTPPPPASPLPASPPPAFPPFFFASPSPPTAPPLPDSPLPASPPLAFDSPSPPPASPPPPRRRRGGRSGMPDFMVASAAEARRQLQMLENSGLGLTRAAPAAQREPEPFHQPTYSSAHYNQWDGASRGVPFDFSAPPVPTPYEYEDAPSPHGSPTSSHATLKRELLAEVQAPSTPRGRARTRGNSSTPRGSMRPPPQPRKSLRPRAEEFAAIATAADRQLAYINSLARREELRGARAPRQPNSRDKERKAKALKKRGNADDVVKPWNQFFEEIDIEVTDEDWWGKNVYAKSQRGGTTVDGSEDTMDLDDQEPQMRAAEPDFEVSERWKKRGPEGRAKARWATARYQAKKRVKKTPAWLSATPEMRADMERAAADAIPFIADAIPAGPVPLRPMEPWLRSEREVLLRIIDDNNRRPGPGNRLGPVTDAYNRRMQGVKQSEGELCIAVGNGKSRRDSRLTEDRMAPVRSRGSIQSNMVKWIDGGNICDCRQCQRYLNGDFPIGHAAEGCTLSDHQDACKCGSHVRDYNGNFPDGHDTEHCG</sequence>
<feature type="compositionally biased region" description="Pro residues" evidence="1">
    <location>
        <begin position="60"/>
        <end position="77"/>
    </location>
</feature>
<dbReference type="PRINTS" id="PR01217">
    <property type="entry name" value="PRICHEXTENSN"/>
</dbReference>
<keyword evidence="3" id="KW-1185">Reference proteome</keyword>
<dbReference type="AlphaFoldDB" id="A0A8A3NT91"/>
<name>A0A8A3NT91_9HELO</name>
<dbReference type="Proteomes" id="UP000672032">
    <property type="component" value="Chromosome 1"/>
</dbReference>
<feature type="compositionally biased region" description="Pro residues" evidence="1">
    <location>
        <begin position="25"/>
        <end position="53"/>
    </location>
</feature>
<dbReference type="OrthoDB" id="3532887at2759"/>
<proteinExistence type="predicted"/>
<gene>
    <name evidence="2" type="ORF">DSL72_003172</name>
</gene>
<organism evidence="2 3">
    <name type="scientific">Monilinia vaccinii-corymbosi</name>
    <dbReference type="NCBI Taxonomy" id="61207"/>
    <lineage>
        <taxon>Eukaryota</taxon>
        <taxon>Fungi</taxon>
        <taxon>Dikarya</taxon>
        <taxon>Ascomycota</taxon>
        <taxon>Pezizomycotina</taxon>
        <taxon>Leotiomycetes</taxon>
        <taxon>Helotiales</taxon>
        <taxon>Sclerotiniaceae</taxon>
        <taxon>Monilinia</taxon>
    </lineage>
</organism>
<feature type="region of interest" description="Disordered" evidence="1">
    <location>
        <begin position="262"/>
        <end position="293"/>
    </location>
</feature>
<feature type="compositionally biased region" description="Pro residues" evidence="1">
    <location>
        <begin position="84"/>
        <end position="93"/>
    </location>
</feature>